<dbReference type="Gene3D" id="3.30.160.160">
    <property type="entry name" value="YegP-like"/>
    <property type="match status" value="1"/>
</dbReference>
<gene>
    <name evidence="2" type="ORF">EHYA_07869</name>
</gene>
<protein>
    <recommendedName>
        <fullName evidence="1">DUF1508 domain-containing protein</fullName>
    </recommendedName>
</protein>
<evidence type="ECO:0000313" key="3">
    <source>
        <dbReference type="Proteomes" id="UP000286931"/>
    </source>
</evidence>
<comment type="caution">
    <text evidence="2">The sequence shown here is derived from an EMBL/GenBank/DDBJ whole genome shotgun (WGS) entry which is preliminary data.</text>
</comment>
<evidence type="ECO:0000313" key="2">
    <source>
        <dbReference type="EMBL" id="GCE00144.1"/>
    </source>
</evidence>
<organism evidence="2 3">
    <name type="scientific">Embleya hyalina</name>
    <dbReference type="NCBI Taxonomy" id="516124"/>
    <lineage>
        <taxon>Bacteria</taxon>
        <taxon>Bacillati</taxon>
        <taxon>Actinomycetota</taxon>
        <taxon>Actinomycetes</taxon>
        <taxon>Kitasatosporales</taxon>
        <taxon>Streptomycetaceae</taxon>
        <taxon>Embleya</taxon>
    </lineage>
</organism>
<dbReference type="Pfam" id="PF07411">
    <property type="entry name" value="DUF1508"/>
    <property type="match status" value="1"/>
</dbReference>
<dbReference type="InterPro" id="IPR010879">
    <property type="entry name" value="DUF1508"/>
</dbReference>
<dbReference type="RefSeq" id="WP_126641886.1">
    <property type="nucleotide sequence ID" value="NZ_BIFH01000037.1"/>
</dbReference>
<feature type="domain" description="DUF1508" evidence="1">
    <location>
        <begin position="10"/>
        <end position="57"/>
    </location>
</feature>
<dbReference type="PANTHER" id="PTHR40606:SF1">
    <property type="entry name" value="UPF0339 PROTEIN YEGP"/>
    <property type="match status" value="1"/>
</dbReference>
<dbReference type="InterPro" id="IPR036913">
    <property type="entry name" value="YegP-like_sf"/>
</dbReference>
<dbReference type="SUPFAM" id="SSF160113">
    <property type="entry name" value="YegP-like"/>
    <property type="match status" value="1"/>
</dbReference>
<dbReference type="Proteomes" id="UP000286931">
    <property type="component" value="Unassembled WGS sequence"/>
</dbReference>
<dbReference type="PANTHER" id="PTHR40606">
    <property type="match status" value="1"/>
</dbReference>
<dbReference type="InterPro" id="IPR051141">
    <property type="entry name" value="UPF0339_domain"/>
</dbReference>
<sequence>MAAKFEMYTDKAGKFRFRLKAGNGQIIAVGEAYETRAACMNGIDSIKRNAADAKVVELANA</sequence>
<name>A0A401YZX0_9ACTN</name>
<dbReference type="AlphaFoldDB" id="A0A401YZX0"/>
<dbReference type="OrthoDB" id="9802792at2"/>
<accession>A0A401YZX0</accession>
<keyword evidence="3" id="KW-1185">Reference proteome</keyword>
<evidence type="ECO:0000259" key="1">
    <source>
        <dbReference type="Pfam" id="PF07411"/>
    </source>
</evidence>
<reference evidence="2 3" key="1">
    <citation type="submission" date="2018-12" db="EMBL/GenBank/DDBJ databases">
        <title>Draft genome sequence of Embleya hyalina NBRC 13850T.</title>
        <authorList>
            <person name="Komaki H."/>
            <person name="Hosoyama A."/>
            <person name="Kimura A."/>
            <person name="Ichikawa N."/>
            <person name="Tamura T."/>
        </authorList>
    </citation>
    <scope>NUCLEOTIDE SEQUENCE [LARGE SCALE GENOMIC DNA]</scope>
    <source>
        <strain evidence="2 3">NBRC 13850</strain>
    </source>
</reference>
<proteinExistence type="predicted"/>
<dbReference type="EMBL" id="BIFH01000037">
    <property type="protein sequence ID" value="GCE00144.1"/>
    <property type="molecule type" value="Genomic_DNA"/>
</dbReference>